<feature type="region of interest" description="Disordered" evidence="1">
    <location>
        <begin position="1"/>
        <end position="33"/>
    </location>
</feature>
<keyword evidence="3" id="KW-1185">Reference proteome</keyword>
<protein>
    <submittedName>
        <fullName evidence="2">Uncharacterized protein</fullName>
    </submittedName>
</protein>
<dbReference type="EMBL" id="AVOT02085593">
    <property type="protein sequence ID" value="MBW0570083.1"/>
    <property type="molecule type" value="Genomic_DNA"/>
</dbReference>
<proteinExistence type="predicted"/>
<organism evidence="2 3">
    <name type="scientific">Austropuccinia psidii MF-1</name>
    <dbReference type="NCBI Taxonomy" id="1389203"/>
    <lineage>
        <taxon>Eukaryota</taxon>
        <taxon>Fungi</taxon>
        <taxon>Dikarya</taxon>
        <taxon>Basidiomycota</taxon>
        <taxon>Pucciniomycotina</taxon>
        <taxon>Pucciniomycetes</taxon>
        <taxon>Pucciniales</taxon>
        <taxon>Sphaerophragmiaceae</taxon>
        <taxon>Austropuccinia</taxon>
    </lineage>
</organism>
<name>A0A9Q3JVF1_9BASI</name>
<comment type="caution">
    <text evidence="2">The sequence shown here is derived from an EMBL/GenBank/DDBJ whole genome shotgun (WGS) entry which is preliminary data.</text>
</comment>
<accession>A0A9Q3JVF1</accession>
<evidence type="ECO:0000313" key="2">
    <source>
        <dbReference type="EMBL" id="MBW0570083.1"/>
    </source>
</evidence>
<dbReference type="Proteomes" id="UP000765509">
    <property type="component" value="Unassembled WGS sequence"/>
</dbReference>
<evidence type="ECO:0000256" key="1">
    <source>
        <dbReference type="SAM" id="MobiDB-lite"/>
    </source>
</evidence>
<dbReference type="AlphaFoldDB" id="A0A9Q3JVF1"/>
<sequence length="85" mass="9430">MELDSEVELTPQKGKERVISPVEQNPHKQVPEMPMISEPELELSMSNANRYQSHSEGSDRHLHEPVQAVQAQGLGNGATNTPRSD</sequence>
<gene>
    <name evidence="2" type="ORF">O181_109798</name>
</gene>
<evidence type="ECO:0000313" key="3">
    <source>
        <dbReference type="Proteomes" id="UP000765509"/>
    </source>
</evidence>
<feature type="region of interest" description="Disordered" evidence="1">
    <location>
        <begin position="47"/>
        <end position="85"/>
    </location>
</feature>
<reference evidence="2" key="1">
    <citation type="submission" date="2021-03" db="EMBL/GenBank/DDBJ databases">
        <title>Draft genome sequence of rust myrtle Austropuccinia psidii MF-1, a brazilian biotype.</title>
        <authorList>
            <person name="Quecine M.C."/>
            <person name="Pachon D.M.R."/>
            <person name="Bonatelli M.L."/>
            <person name="Correr F.H."/>
            <person name="Franceschini L.M."/>
            <person name="Leite T.F."/>
            <person name="Margarido G.R.A."/>
            <person name="Almeida C.A."/>
            <person name="Ferrarezi J.A."/>
            <person name="Labate C.A."/>
        </authorList>
    </citation>
    <scope>NUCLEOTIDE SEQUENCE</scope>
    <source>
        <strain evidence="2">MF-1</strain>
    </source>
</reference>